<evidence type="ECO:0000313" key="1">
    <source>
        <dbReference type="EMBL" id="VDC28134.1"/>
    </source>
</evidence>
<dbReference type="AlphaFoldDB" id="A0A3P5X2G4"/>
<accession>A0A3P5X2G4</accession>
<dbReference type="Proteomes" id="UP000270468">
    <property type="component" value="Unassembled WGS sequence"/>
</dbReference>
<gene>
    <name evidence="1" type="ORF">FILTAD_01755</name>
</gene>
<dbReference type="EMBL" id="UXAV01000041">
    <property type="protein sequence ID" value="VDC28134.1"/>
    <property type="molecule type" value="Genomic_DNA"/>
</dbReference>
<reference evidence="1 2" key="1">
    <citation type="submission" date="2018-11" db="EMBL/GenBank/DDBJ databases">
        <authorList>
            <person name="Criscuolo A."/>
        </authorList>
    </citation>
    <scope>NUCLEOTIDE SEQUENCE [LARGE SCALE GENOMIC DNA]</scope>
    <source>
        <strain evidence="1">ATB-66</strain>
    </source>
</reference>
<evidence type="ECO:0000313" key="2">
    <source>
        <dbReference type="Proteomes" id="UP000270468"/>
    </source>
</evidence>
<organism evidence="1 2">
    <name type="scientific">Filibacter tadaridae</name>
    <dbReference type="NCBI Taxonomy" id="2483811"/>
    <lineage>
        <taxon>Bacteria</taxon>
        <taxon>Bacillati</taxon>
        <taxon>Bacillota</taxon>
        <taxon>Bacilli</taxon>
        <taxon>Bacillales</taxon>
        <taxon>Caryophanaceae</taxon>
        <taxon>Filibacter</taxon>
    </lineage>
</organism>
<keyword evidence="2" id="KW-1185">Reference proteome</keyword>
<name>A0A3P5X2G4_9BACL</name>
<protein>
    <submittedName>
        <fullName evidence="1">Uncharacterized protein</fullName>
    </submittedName>
</protein>
<proteinExistence type="predicted"/>
<sequence>MYPKSYPKLKGIFPKNELFNTLDNPRINSIYKRYELIRGMWLLLLKGRFYSSSC</sequence>